<dbReference type="InterPro" id="IPR001387">
    <property type="entry name" value="Cro/C1-type_HTH"/>
</dbReference>
<feature type="coiled-coil region" evidence="1">
    <location>
        <begin position="141"/>
        <end position="196"/>
    </location>
</feature>
<keyword evidence="2" id="KW-0472">Membrane</keyword>
<evidence type="ECO:0000313" key="5">
    <source>
        <dbReference type="Proteomes" id="UP001526426"/>
    </source>
</evidence>
<protein>
    <submittedName>
        <fullName evidence="4">Nucleotide exchange factor GrpE</fullName>
    </submittedName>
</protein>
<dbReference type="RefSeq" id="WP_265263380.1">
    <property type="nucleotide sequence ID" value="NZ_JAIHOM010000018.1"/>
</dbReference>
<dbReference type="Pfam" id="PF01025">
    <property type="entry name" value="GrpE"/>
    <property type="match status" value="1"/>
</dbReference>
<accession>A0ABT3L2F6</accession>
<reference evidence="4 5" key="1">
    <citation type="submission" date="2021-08" db="EMBL/GenBank/DDBJ databases">
        <title>Draft genome sequence of Spirulina subsalsa with high tolerance to salinity and hype-accumulation of phycocyanin.</title>
        <authorList>
            <person name="Pei H."/>
            <person name="Jiang L."/>
        </authorList>
    </citation>
    <scope>NUCLEOTIDE SEQUENCE [LARGE SCALE GENOMIC DNA]</scope>
    <source>
        <strain evidence="4 5">FACHB-351</strain>
    </source>
</reference>
<feature type="transmembrane region" description="Helical" evidence="2">
    <location>
        <begin position="6"/>
        <end position="26"/>
    </location>
</feature>
<evidence type="ECO:0000259" key="3">
    <source>
        <dbReference type="Pfam" id="PF13443"/>
    </source>
</evidence>
<dbReference type="InterPro" id="IPR000740">
    <property type="entry name" value="GrpE"/>
</dbReference>
<feature type="domain" description="HTH cro/C1-type" evidence="3">
    <location>
        <begin position="50"/>
        <end position="103"/>
    </location>
</feature>
<comment type="caution">
    <text evidence="4">The sequence shown here is derived from an EMBL/GenBank/DDBJ whole genome shotgun (WGS) entry which is preliminary data.</text>
</comment>
<evidence type="ECO:0000313" key="4">
    <source>
        <dbReference type="EMBL" id="MCW6035670.1"/>
    </source>
</evidence>
<organism evidence="4 5">
    <name type="scientific">Spirulina subsalsa FACHB-351</name>
    <dbReference type="NCBI Taxonomy" id="234711"/>
    <lineage>
        <taxon>Bacteria</taxon>
        <taxon>Bacillati</taxon>
        <taxon>Cyanobacteriota</taxon>
        <taxon>Cyanophyceae</taxon>
        <taxon>Spirulinales</taxon>
        <taxon>Spirulinaceae</taxon>
        <taxon>Spirulina</taxon>
    </lineage>
</organism>
<dbReference type="Proteomes" id="UP001526426">
    <property type="component" value="Unassembled WGS sequence"/>
</dbReference>
<keyword evidence="2" id="KW-0812">Transmembrane</keyword>
<keyword evidence="2" id="KW-1133">Transmembrane helix</keyword>
<keyword evidence="5" id="KW-1185">Reference proteome</keyword>
<gene>
    <name evidence="4" type="primary">grpE</name>
    <name evidence="4" type="ORF">K4A83_05205</name>
</gene>
<dbReference type="Pfam" id="PF13443">
    <property type="entry name" value="HTH_26"/>
    <property type="match status" value="1"/>
</dbReference>
<sequence length="306" mass="34630">MVDDPNLFWFGVVLWFGGTLALLTVVGSRMAREENLDCTYPGDELLRDRLLQASLTSWTALQRKSGLTPRELQQLRQGSIEKLELQQLQRLATTLNWTLEELLQQFGISFPSLGAAFQEIGKLHQKCQSLYDETVMLKQQLAAAEEGLATAQAKVAQLEEQTTAQDQTLDEANYQVQQLQQQCRRMRAELQKGSEQTRGDIKTEVFEQLQTLLMNFPTACTMAEAKPNLPAKNLIALFTPLKNLLNAWGYEPIGSAWEQVIFDPQIHQADRNDIQAGDLVYIRFVGYREGDRILCPAKVSRTLPKT</sequence>
<keyword evidence="1" id="KW-0175">Coiled coil</keyword>
<dbReference type="EMBL" id="JAIHOM010000018">
    <property type="protein sequence ID" value="MCW6035670.1"/>
    <property type="molecule type" value="Genomic_DNA"/>
</dbReference>
<evidence type="ECO:0000256" key="1">
    <source>
        <dbReference type="SAM" id="Coils"/>
    </source>
</evidence>
<proteinExistence type="predicted"/>
<evidence type="ECO:0000256" key="2">
    <source>
        <dbReference type="SAM" id="Phobius"/>
    </source>
</evidence>
<name>A0ABT3L2F6_9CYAN</name>